<dbReference type="PANTHER" id="PTHR35176">
    <property type="entry name" value="HEME OXYGENASE HI_0854-RELATED"/>
    <property type="match status" value="1"/>
</dbReference>
<dbReference type="RefSeq" id="WP_345728606.1">
    <property type="nucleotide sequence ID" value="NZ_BAAAYN010000017.1"/>
</dbReference>
<evidence type="ECO:0000259" key="2">
    <source>
        <dbReference type="Pfam" id="PF01243"/>
    </source>
</evidence>
<organism evidence="3 4">
    <name type="scientific">Cryptosporangium minutisporangium</name>
    <dbReference type="NCBI Taxonomy" id="113569"/>
    <lineage>
        <taxon>Bacteria</taxon>
        <taxon>Bacillati</taxon>
        <taxon>Actinomycetota</taxon>
        <taxon>Actinomycetes</taxon>
        <taxon>Cryptosporangiales</taxon>
        <taxon>Cryptosporangiaceae</taxon>
        <taxon>Cryptosporangium</taxon>
    </lineage>
</organism>
<keyword evidence="4" id="KW-1185">Reference proteome</keyword>
<dbReference type="InterPro" id="IPR019920">
    <property type="entry name" value="F420-binding_dom_put"/>
</dbReference>
<dbReference type="Pfam" id="PF01243">
    <property type="entry name" value="PNPOx_N"/>
    <property type="match status" value="1"/>
</dbReference>
<dbReference type="PANTHER" id="PTHR35176:SF2">
    <property type="entry name" value="F420H(2)-DEPENDENT REDUCTASE RV1155"/>
    <property type="match status" value="1"/>
</dbReference>
<proteinExistence type="predicted"/>
<dbReference type="EMBL" id="BAAAYN010000017">
    <property type="protein sequence ID" value="GAA3387307.1"/>
    <property type="molecule type" value="Genomic_DNA"/>
</dbReference>
<evidence type="ECO:0000256" key="1">
    <source>
        <dbReference type="ARBA" id="ARBA00023002"/>
    </source>
</evidence>
<dbReference type="InterPro" id="IPR052019">
    <property type="entry name" value="F420H2_bilvrd_red/Heme_oxyg"/>
</dbReference>
<keyword evidence="1" id="KW-0560">Oxidoreductase</keyword>
<dbReference type="InterPro" id="IPR011576">
    <property type="entry name" value="Pyridox_Oxase_N"/>
</dbReference>
<evidence type="ECO:0000313" key="3">
    <source>
        <dbReference type="EMBL" id="GAA3387307.1"/>
    </source>
</evidence>
<accession>A0ABP6SYS5</accession>
<dbReference type="InterPro" id="IPR012349">
    <property type="entry name" value="Split_barrel_FMN-bd"/>
</dbReference>
<sequence>MPNYATADAVDRGRLLAFLRPRHHGLLATTRKDGRPQLSPVTCGVDVDGRIVVSTYPDRAKSINARRDTRASICVLSSDWNGPYVQVDGVAEVLDLPEALEPLVEYYRCISGEHPDWDGYRTAMERQGKCLIRIEIERWGPISTGGFPPRLAAQFGGAS</sequence>
<protein>
    <submittedName>
        <fullName evidence="3">TIGR03618 family F420-dependent PPOX class oxidoreductase</fullName>
    </submittedName>
</protein>
<name>A0ABP6SYS5_9ACTN</name>
<reference evidence="4" key="1">
    <citation type="journal article" date="2019" name="Int. J. Syst. Evol. Microbiol.">
        <title>The Global Catalogue of Microorganisms (GCM) 10K type strain sequencing project: providing services to taxonomists for standard genome sequencing and annotation.</title>
        <authorList>
            <consortium name="The Broad Institute Genomics Platform"/>
            <consortium name="The Broad Institute Genome Sequencing Center for Infectious Disease"/>
            <person name="Wu L."/>
            <person name="Ma J."/>
        </authorList>
    </citation>
    <scope>NUCLEOTIDE SEQUENCE [LARGE SCALE GENOMIC DNA]</scope>
    <source>
        <strain evidence="4">JCM 9458</strain>
    </source>
</reference>
<dbReference type="SUPFAM" id="SSF50475">
    <property type="entry name" value="FMN-binding split barrel"/>
    <property type="match status" value="1"/>
</dbReference>
<dbReference type="Gene3D" id="2.30.110.10">
    <property type="entry name" value="Electron Transport, Fmn-binding Protein, Chain A"/>
    <property type="match status" value="1"/>
</dbReference>
<dbReference type="Proteomes" id="UP001501676">
    <property type="component" value="Unassembled WGS sequence"/>
</dbReference>
<feature type="domain" description="Pyridoxamine 5'-phosphate oxidase N-terminal" evidence="2">
    <location>
        <begin position="15"/>
        <end position="140"/>
    </location>
</feature>
<comment type="caution">
    <text evidence="3">The sequence shown here is derived from an EMBL/GenBank/DDBJ whole genome shotgun (WGS) entry which is preliminary data.</text>
</comment>
<gene>
    <name evidence="3" type="ORF">GCM10020369_29340</name>
</gene>
<evidence type="ECO:0000313" key="4">
    <source>
        <dbReference type="Proteomes" id="UP001501676"/>
    </source>
</evidence>
<dbReference type="NCBIfam" id="TIGR03618">
    <property type="entry name" value="Rv1155_F420"/>
    <property type="match status" value="1"/>
</dbReference>